<keyword evidence="2" id="KW-1185">Reference proteome</keyword>
<gene>
    <name evidence="1" type="ORF">PCOR1329_LOCUS55471</name>
</gene>
<dbReference type="EMBL" id="CAUYUJ010016803">
    <property type="protein sequence ID" value="CAK0868963.1"/>
    <property type="molecule type" value="Genomic_DNA"/>
</dbReference>
<protein>
    <submittedName>
        <fullName evidence="1">Uncharacterized protein</fullName>
    </submittedName>
</protein>
<feature type="non-terminal residue" evidence="1">
    <location>
        <position position="1"/>
    </location>
</feature>
<evidence type="ECO:0000313" key="1">
    <source>
        <dbReference type="EMBL" id="CAK0868963.1"/>
    </source>
</evidence>
<dbReference type="Proteomes" id="UP001189429">
    <property type="component" value="Unassembled WGS sequence"/>
</dbReference>
<sequence length="194" mass="20874">DLDKATSKREAPRFGKLINGLRGATACAPTSTLASLLGKEKQSWCRKLRTSSSATNGAIRRCMEDCSKIASSFQRMECYSQYLAFSQWAEVQYVAAPGKLFRLIKNMPAAKGEFEGGPIVSSDPLAAMDISAMVWRKQWTDSSLGIGAVSHPPSTARDCFWGAPFPTFDLETLGEGAGRAKGTSAKGIEPLGKT</sequence>
<feature type="non-terminal residue" evidence="1">
    <location>
        <position position="194"/>
    </location>
</feature>
<name>A0ABN9V8D3_9DINO</name>
<proteinExistence type="predicted"/>
<accession>A0ABN9V8D3</accession>
<comment type="caution">
    <text evidence="1">The sequence shown here is derived from an EMBL/GenBank/DDBJ whole genome shotgun (WGS) entry which is preliminary data.</text>
</comment>
<reference evidence="1" key="1">
    <citation type="submission" date="2023-10" db="EMBL/GenBank/DDBJ databases">
        <authorList>
            <person name="Chen Y."/>
            <person name="Shah S."/>
            <person name="Dougan E. K."/>
            <person name="Thang M."/>
            <person name="Chan C."/>
        </authorList>
    </citation>
    <scope>NUCLEOTIDE SEQUENCE [LARGE SCALE GENOMIC DNA]</scope>
</reference>
<evidence type="ECO:0000313" key="2">
    <source>
        <dbReference type="Proteomes" id="UP001189429"/>
    </source>
</evidence>
<organism evidence="1 2">
    <name type="scientific">Prorocentrum cordatum</name>
    <dbReference type="NCBI Taxonomy" id="2364126"/>
    <lineage>
        <taxon>Eukaryota</taxon>
        <taxon>Sar</taxon>
        <taxon>Alveolata</taxon>
        <taxon>Dinophyceae</taxon>
        <taxon>Prorocentrales</taxon>
        <taxon>Prorocentraceae</taxon>
        <taxon>Prorocentrum</taxon>
    </lineage>
</organism>